<accession>A0ABT5YI54</accession>
<evidence type="ECO:0000313" key="3">
    <source>
        <dbReference type="Proteomes" id="UP001215503"/>
    </source>
</evidence>
<dbReference type="InterPro" id="IPR004843">
    <property type="entry name" value="Calcineurin-like_PHP"/>
</dbReference>
<dbReference type="Gene3D" id="3.60.21.10">
    <property type="match status" value="1"/>
</dbReference>
<dbReference type="Pfam" id="PF00149">
    <property type="entry name" value="Metallophos"/>
    <property type="match status" value="1"/>
</dbReference>
<keyword evidence="2" id="KW-0255">Endonuclease</keyword>
<dbReference type="InterPro" id="IPR029052">
    <property type="entry name" value="Metallo-depent_PP-like"/>
</dbReference>
<dbReference type="EMBL" id="JARHUD010000001">
    <property type="protein sequence ID" value="MDF2094621.1"/>
    <property type="molecule type" value="Genomic_DNA"/>
</dbReference>
<dbReference type="EC" id="3.1.-.-" evidence="2"/>
<sequence length="239" mass="26142">MSAGAARTISHPPPAPSLLLNGVDLTPEPEGAVWWAEKQTLLLADLHLEKGSAYARRGSFLPPYDSAATLTRLEELLRRRPARRVVCLGDSFHDGEAADRLPREETDRLRALAAERDWIWLAGNHDPAPPGDSLGRVMEELVLGPLVLRHEAHSGLVAGEVSGHYHPKASVSHRLGRFTGRCFVHDGRRLILPAFGAYAGGLDVLAPAIARLFPRGFAVHLPVRGHVHAFPHSVLRQVR</sequence>
<dbReference type="PANTHER" id="PTHR39323">
    <property type="entry name" value="BLR1149 PROTEIN"/>
    <property type="match status" value="1"/>
</dbReference>
<dbReference type="GO" id="GO:0004519">
    <property type="term" value="F:endonuclease activity"/>
    <property type="evidence" value="ECO:0007669"/>
    <property type="project" value="UniProtKB-KW"/>
</dbReference>
<keyword evidence="3" id="KW-1185">Reference proteome</keyword>
<evidence type="ECO:0000259" key="1">
    <source>
        <dbReference type="Pfam" id="PF00149"/>
    </source>
</evidence>
<proteinExistence type="predicted"/>
<reference evidence="2 3" key="1">
    <citation type="submission" date="2023-03" db="EMBL/GenBank/DDBJ databases">
        <title>Fodinicurvata sp. CAU 1616 isolated from sea sendiment.</title>
        <authorList>
            <person name="Kim W."/>
        </authorList>
    </citation>
    <scope>NUCLEOTIDE SEQUENCE [LARGE SCALE GENOMIC DNA]</scope>
    <source>
        <strain evidence="2 3">CAU 1616</strain>
    </source>
</reference>
<keyword evidence="2" id="KW-0540">Nuclease</keyword>
<dbReference type="GO" id="GO:0016874">
    <property type="term" value="F:ligase activity"/>
    <property type="evidence" value="ECO:0007669"/>
    <property type="project" value="UniProtKB-KW"/>
</dbReference>
<gene>
    <name evidence="2" type="primary">pdeM</name>
    <name evidence="2" type="ORF">P2G67_01365</name>
</gene>
<dbReference type="RefSeq" id="WP_275819256.1">
    <property type="nucleotide sequence ID" value="NZ_JARHUD010000001.1"/>
</dbReference>
<dbReference type="PANTHER" id="PTHR39323:SF1">
    <property type="entry name" value="BLR1149 PROTEIN"/>
    <property type="match status" value="1"/>
</dbReference>
<dbReference type="Proteomes" id="UP001215503">
    <property type="component" value="Unassembled WGS sequence"/>
</dbReference>
<name>A0ABT5YI54_9PROT</name>
<dbReference type="InterPro" id="IPR026336">
    <property type="entry name" value="PdeM-like"/>
</dbReference>
<evidence type="ECO:0000313" key="2">
    <source>
        <dbReference type="EMBL" id="MDF2094621.1"/>
    </source>
</evidence>
<keyword evidence="2" id="KW-0436">Ligase</keyword>
<comment type="caution">
    <text evidence="2">The sequence shown here is derived from an EMBL/GenBank/DDBJ whole genome shotgun (WGS) entry which is preliminary data.</text>
</comment>
<dbReference type="NCBIfam" id="TIGR04123">
    <property type="entry name" value="P_estr_lig_assc"/>
    <property type="match status" value="1"/>
</dbReference>
<dbReference type="GO" id="GO:0016787">
    <property type="term" value="F:hydrolase activity"/>
    <property type="evidence" value="ECO:0007669"/>
    <property type="project" value="UniProtKB-KW"/>
</dbReference>
<keyword evidence="2" id="KW-0378">Hydrolase</keyword>
<organism evidence="2 3">
    <name type="scientific">Aquibaculum arenosum</name>
    <dbReference type="NCBI Taxonomy" id="3032591"/>
    <lineage>
        <taxon>Bacteria</taxon>
        <taxon>Pseudomonadati</taxon>
        <taxon>Pseudomonadota</taxon>
        <taxon>Alphaproteobacteria</taxon>
        <taxon>Rhodospirillales</taxon>
        <taxon>Rhodovibrionaceae</taxon>
        <taxon>Aquibaculum</taxon>
    </lineage>
</organism>
<dbReference type="SUPFAM" id="SSF56300">
    <property type="entry name" value="Metallo-dependent phosphatases"/>
    <property type="match status" value="1"/>
</dbReference>
<feature type="domain" description="Calcineurin-like phosphoesterase" evidence="1">
    <location>
        <begin position="41"/>
        <end position="160"/>
    </location>
</feature>
<protein>
    <submittedName>
        <fullName evidence="2">Ligase-associated DNA damage response endonuclease PdeM</fullName>
        <ecNumber evidence="2">3.1.-.-</ecNumber>
    </submittedName>
</protein>